<sequence length="297" mass="33121">MALDLMREFLNEAYEQLDILEHLFLELEKKDSRTIDAIFRVAHTLKGSAACVGLKDIAEFAHKMETLLDSIRKGEVVISESVCNLLLQAGDVLRSLVRGVEEGVGSCIPSVFSSIAKELESASLGNLIAPQKGEKNSESKKVLIRVTLDEASDMRGARAFVILKRLEEIGELKFSKPTENELLSGRVLPTVITAVMEGNIDEPHLYECIEGYPDVKGVDVGYIVEVREDNWSKYREYGYTLQAQGKRVVLDFAPGVLKLDNGSLRLLGDAMRQGWILYSVDDLTYKVLSRITLKKLL</sequence>
<gene>
    <name evidence="5" type="ORF">SAMN00808754_1983</name>
</gene>
<keyword evidence="6" id="KW-1185">Reference proteome</keyword>
<dbReference type="PROSITE" id="PS50894">
    <property type="entry name" value="HPT"/>
    <property type="match status" value="1"/>
</dbReference>
<keyword evidence="5" id="KW-0418">Kinase</keyword>
<dbReference type="STRING" id="698762.SAMN00808754_1983"/>
<dbReference type="SUPFAM" id="SSF55052">
    <property type="entry name" value="CheY-binding domain of CheA"/>
    <property type="match status" value="1"/>
</dbReference>
<dbReference type="Pfam" id="PF01627">
    <property type="entry name" value="Hpt"/>
    <property type="match status" value="1"/>
</dbReference>
<dbReference type="Gene3D" id="1.20.120.160">
    <property type="entry name" value="HPT domain"/>
    <property type="match status" value="1"/>
</dbReference>
<protein>
    <submittedName>
        <fullName evidence="5">Two-component system, chemotaxis family, sensor kinase CheA</fullName>
    </submittedName>
</protein>
<keyword evidence="2" id="KW-0902">Two-component regulatory system</keyword>
<keyword evidence="3" id="KW-0597">Phosphoprotein</keyword>
<evidence type="ECO:0000259" key="4">
    <source>
        <dbReference type="PROSITE" id="PS50894"/>
    </source>
</evidence>
<accession>A0A1W1VXM6</accession>
<feature type="modified residue" description="Phosphohistidine" evidence="3">
    <location>
        <position position="43"/>
    </location>
</feature>
<dbReference type="Gene3D" id="3.30.70.1110">
    <property type="entry name" value="Histidine kinase CheA-like, P2 response regulator-binding domain"/>
    <property type="match status" value="1"/>
</dbReference>
<evidence type="ECO:0000256" key="2">
    <source>
        <dbReference type="ARBA" id="ARBA00023012"/>
    </source>
</evidence>
<dbReference type="CDD" id="cd00088">
    <property type="entry name" value="HPT"/>
    <property type="match status" value="1"/>
</dbReference>
<evidence type="ECO:0000313" key="6">
    <source>
        <dbReference type="Proteomes" id="UP000192569"/>
    </source>
</evidence>
<dbReference type="GO" id="GO:0005524">
    <property type="term" value="F:ATP binding"/>
    <property type="evidence" value="ECO:0007669"/>
    <property type="project" value="UniProtKB-KW"/>
</dbReference>
<dbReference type="PANTHER" id="PTHR43395">
    <property type="entry name" value="SENSOR HISTIDINE KINASE CHEA"/>
    <property type="match status" value="1"/>
</dbReference>
<dbReference type="InterPro" id="IPR008207">
    <property type="entry name" value="Sig_transdc_His_kin_Hpt_dom"/>
</dbReference>
<dbReference type="Pfam" id="PF07194">
    <property type="entry name" value="P2"/>
    <property type="match status" value="1"/>
</dbReference>
<dbReference type="RefSeq" id="WP_084665561.1">
    <property type="nucleotide sequence ID" value="NZ_LT838272.1"/>
</dbReference>
<evidence type="ECO:0000256" key="3">
    <source>
        <dbReference type="PROSITE-ProRule" id="PRU00110"/>
    </source>
</evidence>
<name>A0A1W1VXM6_9FIRM</name>
<keyword evidence="5" id="KW-0808">Transferase</keyword>
<evidence type="ECO:0000313" key="5">
    <source>
        <dbReference type="EMBL" id="SMB97841.1"/>
    </source>
</evidence>
<dbReference type="InterPro" id="IPR036641">
    <property type="entry name" value="HPT_dom_sf"/>
</dbReference>
<dbReference type="EMBL" id="LT838272">
    <property type="protein sequence ID" value="SMB97841.1"/>
    <property type="molecule type" value="Genomic_DNA"/>
</dbReference>
<dbReference type="GO" id="GO:0000155">
    <property type="term" value="F:phosphorelay sensor kinase activity"/>
    <property type="evidence" value="ECO:0007669"/>
    <property type="project" value="InterPro"/>
</dbReference>
<organism evidence="5 6">
    <name type="scientific">Thermanaeromonas toyohensis ToBE</name>
    <dbReference type="NCBI Taxonomy" id="698762"/>
    <lineage>
        <taxon>Bacteria</taxon>
        <taxon>Bacillati</taxon>
        <taxon>Bacillota</taxon>
        <taxon>Clostridia</taxon>
        <taxon>Neomoorellales</taxon>
        <taxon>Neomoorellaceae</taxon>
        <taxon>Thermanaeromonas</taxon>
    </lineage>
</organism>
<dbReference type="SUPFAM" id="SSF47226">
    <property type="entry name" value="Histidine-containing phosphotransfer domain, HPT domain"/>
    <property type="match status" value="1"/>
</dbReference>
<dbReference type="SMART" id="SM00073">
    <property type="entry name" value="HPT"/>
    <property type="match status" value="1"/>
</dbReference>
<dbReference type="Proteomes" id="UP000192569">
    <property type="component" value="Chromosome I"/>
</dbReference>
<dbReference type="OrthoDB" id="1723989at2"/>
<evidence type="ECO:0000256" key="1">
    <source>
        <dbReference type="ARBA" id="ARBA00022840"/>
    </source>
</evidence>
<reference evidence="5 6" key="1">
    <citation type="submission" date="2017-04" db="EMBL/GenBank/DDBJ databases">
        <authorList>
            <person name="Afonso C.L."/>
            <person name="Miller P.J."/>
            <person name="Scott M.A."/>
            <person name="Spackman E."/>
            <person name="Goraichik I."/>
            <person name="Dimitrov K.M."/>
            <person name="Suarez D.L."/>
            <person name="Swayne D.E."/>
        </authorList>
    </citation>
    <scope>NUCLEOTIDE SEQUENCE [LARGE SCALE GENOMIC DNA]</scope>
    <source>
        <strain evidence="5 6">ToBE</strain>
    </source>
</reference>
<dbReference type="InterPro" id="IPR051315">
    <property type="entry name" value="Bact_Chemotaxis_CheA"/>
</dbReference>
<dbReference type="InterPro" id="IPR037052">
    <property type="entry name" value="CheA-like_P2_sf"/>
</dbReference>
<dbReference type="InterPro" id="IPR035891">
    <property type="entry name" value="CheY-binding_CheA"/>
</dbReference>
<dbReference type="PANTHER" id="PTHR43395:SF1">
    <property type="entry name" value="CHEMOTAXIS PROTEIN CHEA"/>
    <property type="match status" value="1"/>
</dbReference>
<keyword evidence="1" id="KW-0067">ATP-binding</keyword>
<dbReference type="InterPro" id="IPR010808">
    <property type="entry name" value="CheA_P2-bd"/>
</dbReference>
<keyword evidence="1" id="KW-0547">Nucleotide-binding</keyword>
<dbReference type="AlphaFoldDB" id="A0A1W1VXM6"/>
<feature type="domain" description="HPt" evidence="4">
    <location>
        <begin position="1"/>
        <end position="100"/>
    </location>
</feature>
<proteinExistence type="predicted"/>